<organism evidence="1 2">
    <name type="scientific">Sphaerosporella brunnea</name>
    <dbReference type="NCBI Taxonomy" id="1250544"/>
    <lineage>
        <taxon>Eukaryota</taxon>
        <taxon>Fungi</taxon>
        <taxon>Dikarya</taxon>
        <taxon>Ascomycota</taxon>
        <taxon>Pezizomycotina</taxon>
        <taxon>Pezizomycetes</taxon>
        <taxon>Pezizales</taxon>
        <taxon>Pyronemataceae</taxon>
        <taxon>Sphaerosporella</taxon>
    </lineage>
</organism>
<dbReference type="SUPFAM" id="SSF49777">
    <property type="entry name" value="PEBP-like"/>
    <property type="match status" value="1"/>
</dbReference>
<comment type="caution">
    <text evidence="1">The sequence shown here is derived from an EMBL/GenBank/DDBJ whole genome shotgun (WGS) entry which is preliminary data.</text>
</comment>
<name>A0A5J5ERQ7_9PEZI</name>
<dbReference type="FunCoup" id="A0A5J5ERQ7">
    <property type="interactions" value="207"/>
</dbReference>
<proteinExistence type="predicted"/>
<dbReference type="CDD" id="cd00866">
    <property type="entry name" value="PEBP_euk"/>
    <property type="match status" value="1"/>
</dbReference>
<dbReference type="Pfam" id="PF01161">
    <property type="entry name" value="PBP"/>
    <property type="match status" value="1"/>
</dbReference>
<dbReference type="Gene3D" id="3.90.280.10">
    <property type="entry name" value="PEBP-like"/>
    <property type="match status" value="1"/>
</dbReference>
<dbReference type="AlphaFoldDB" id="A0A5J5ERQ7"/>
<accession>A0A5J5ERQ7</accession>
<dbReference type="EMBL" id="VXIS01000142">
    <property type="protein sequence ID" value="KAA8901688.1"/>
    <property type="molecule type" value="Genomic_DNA"/>
</dbReference>
<evidence type="ECO:0000313" key="2">
    <source>
        <dbReference type="Proteomes" id="UP000326924"/>
    </source>
</evidence>
<dbReference type="Proteomes" id="UP000326924">
    <property type="component" value="Unassembled WGS sequence"/>
</dbReference>
<reference evidence="1 2" key="1">
    <citation type="submission" date="2019-09" db="EMBL/GenBank/DDBJ databases">
        <title>Draft genome of the ectomycorrhizal ascomycete Sphaerosporella brunnea.</title>
        <authorList>
            <consortium name="DOE Joint Genome Institute"/>
            <person name="Benucci G.M."/>
            <person name="Marozzi G."/>
            <person name="Antonielli L."/>
            <person name="Sanchez S."/>
            <person name="Marco P."/>
            <person name="Wang X."/>
            <person name="Falini L.B."/>
            <person name="Barry K."/>
            <person name="Haridas S."/>
            <person name="Lipzen A."/>
            <person name="Labutti K."/>
            <person name="Grigoriev I.V."/>
            <person name="Murat C."/>
            <person name="Martin F."/>
            <person name="Albertini E."/>
            <person name="Donnini D."/>
            <person name="Bonito G."/>
        </authorList>
    </citation>
    <scope>NUCLEOTIDE SEQUENCE [LARGE SCALE GENOMIC DNA]</scope>
    <source>
        <strain evidence="1 2">Sb_GMNB300</strain>
    </source>
</reference>
<dbReference type="Gene3D" id="1.20.58.1180">
    <property type="match status" value="1"/>
</dbReference>
<dbReference type="PANTHER" id="PTHR11362:SF82">
    <property type="entry name" value="PHOSPHATIDYLETHANOLAMINE-BINDING PROTEIN 4"/>
    <property type="match status" value="1"/>
</dbReference>
<gene>
    <name evidence="1" type="ORF">FN846DRAFT_908872</name>
</gene>
<dbReference type="OrthoDB" id="2153661at2759"/>
<dbReference type="InParanoid" id="A0A5J5ERQ7"/>
<dbReference type="InterPro" id="IPR035810">
    <property type="entry name" value="PEBP_euk"/>
</dbReference>
<dbReference type="PANTHER" id="PTHR11362">
    <property type="entry name" value="PHOSPHATIDYLETHANOLAMINE-BINDING PROTEIN"/>
    <property type="match status" value="1"/>
</dbReference>
<evidence type="ECO:0000313" key="1">
    <source>
        <dbReference type="EMBL" id="KAA8901688.1"/>
    </source>
</evidence>
<keyword evidence="2" id="KW-1185">Reference proteome</keyword>
<sequence>MNLARSLLRPTTIPIPAGRSIIAAVRGLRTQDVPPAQTDSDPTPSEAKFRTIERMPFQTYQYALEIIRKDRLKKFKEIELERQRIAGHLASGFKPDDREIKSMKKHLEYLRVQADINNPRVKYNFDRGLVSLHKPVYRYLMNRKWREYRRPILMQRLEQMNVIPDVLPKLDPVVDVQLRFQGRDIQPGDLVGSLQSEHPPTFKVVKFTEGPMLCTAAVVDSDVPRLCDDRFGFRLHWMVANIPLSHLQQQAIGTGAKPSDVVWEWIPPHVQKGSPYHRYTLILFKQPARFDVEDLKNKLAPNKMDSYNFMARSFMQKHALEPIGAFMFRGEWDEHTKKVMQRNKLKGWDQQLVRVKEE</sequence>
<dbReference type="InterPro" id="IPR036610">
    <property type="entry name" value="PEBP-like_sf"/>
</dbReference>
<dbReference type="InterPro" id="IPR008914">
    <property type="entry name" value="PEBP"/>
</dbReference>
<protein>
    <submittedName>
        <fullName evidence="1">Phosphatidylethanolamine-binding protein</fullName>
    </submittedName>
</protein>